<feature type="compositionally biased region" description="Polar residues" evidence="1">
    <location>
        <begin position="76"/>
        <end position="85"/>
    </location>
</feature>
<evidence type="ECO:0000256" key="1">
    <source>
        <dbReference type="SAM" id="MobiDB-lite"/>
    </source>
</evidence>
<evidence type="ECO:0000313" key="2">
    <source>
        <dbReference type="Proteomes" id="UP000001554"/>
    </source>
</evidence>
<proteinExistence type="predicted"/>
<gene>
    <name evidence="3" type="primary">LOC118408920</name>
</gene>
<dbReference type="Proteomes" id="UP000001554">
    <property type="component" value="Unplaced"/>
</dbReference>
<sequence>MRLDDCCEHCFAAELIHHIEKDMPKQRKSKSTLSRNGSFTLATGGGAGARAEAQENEELPMEEEPVDDEEEPMDESNTNNANPATGESPYPEHLFRHFIKSEGGVPDAFKHNCDLRIKQYVPKFSGCHDLDCFLHAVASGVVVASIDKLPSDGLPHGVYQFQMSCRKELPTPNQTFCPPSPRCKRHDLACERCQDYRHEKLIKNDEPCTGMVRFEYFPYTKTNQSQRMLRYVECPTEQGLGELKFKHKPQIKTVYNPAIWTKERLAEKCNEAFENALRGNKSGKVYEKKTRWSGPFNDEYDEKTYWIEGFYKSINDEKKISTFNFVHPDTLKKNREHKDTTF</sequence>
<feature type="compositionally biased region" description="Acidic residues" evidence="1">
    <location>
        <begin position="54"/>
        <end position="74"/>
    </location>
</feature>
<feature type="compositionally biased region" description="Polar residues" evidence="1">
    <location>
        <begin position="31"/>
        <end position="41"/>
    </location>
</feature>
<keyword evidence="2" id="KW-1185">Reference proteome</keyword>
<protein>
    <submittedName>
        <fullName evidence="3">Uncharacterized protein LOC118408920</fullName>
    </submittedName>
</protein>
<accession>A0A9J7HWN2</accession>
<reference evidence="3" key="1">
    <citation type="submission" date="2025-08" db="UniProtKB">
        <authorList>
            <consortium name="RefSeq"/>
        </authorList>
    </citation>
    <scope>IDENTIFICATION</scope>
    <source>
        <strain evidence="3">S238N-H82</strain>
        <tissue evidence="3">Testes</tissue>
    </source>
</reference>
<feature type="region of interest" description="Disordered" evidence="1">
    <location>
        <begin position="22"/>
        <end position="89"/>
    </location>
</feature>
<dbReference type="GeneID" id="118408920"/>
<organism evidence="2 3">
    <name type="scientific">Branchiostoma floridae</name>
    <name type="common">Florida lancelet</name>
    <name type="synonym">Amphioxus</name>
    <dbReference type="NCBI Taxonomy" id="7739"/>
    <lineage>
        <taxon>Eukaryota</taxon>
        <taxon>Metazoa</taxon>
        <taxon>Chordata</taxon>
        <taxon>Cephalochordata</taxon>
        <taxon>Leptocardii</taxon>
        <taxon>Amphioxiformes</taxon>
        <taxon>Branchiostomatidae</taxon>
        <taxon>Branchiostoma</taxon>
    </lineage>
</organism>
<evidence type="ECO:0000313" key="3">
    <source>
        <dbReference type="RefSeq" id="XP_035665669.1"/>
    </source>
</evidence>
<dbReference type="RefSeq" id="XP_035665669.1">
    <property type="nucleotide sequence ID" value="XM_035809776.1"/>
</dbReference>
<dbReference type="OMA" id="DLACERC"/>
<dbReference type="OrthoDB" id="10646158at2759"/>
<name>A0A9J7HWN2_BRAFL</name>
<dbReference type="KEGG" id="bfo:118408920"/>
<dbReference type="AlphaFoldDB" id="A0A9J7HWN2"/>